<sequence length="70" mass="8287">MQPNKFNWRIMHGIMLGFYLLGLIAFLIIGDLSSTINQILFALFVLIVIRESLRFYRRLKREQAAVEEEE</sequence>
<keyword evidence="1" id="KW-0812">Transmembrane</keyword>
<organism evidence="2 3">
    <name type="scientific">Streptohalobacillus salinus</name>
    <dbReference type="NCBI Taxonomy" id="621096"/>
    <lineage>
        <taxon>Bacteria</taxon>
        <taxon>Bacillati</taxon>
        <taxon>Bacillota</taxon>
        <taxon>Bacilli</taxon>
        <taxon>Bacillales</taxon>
        <taxon>Bacillaceae</taxon>
        <taxon>Streptohalobacillus</taxon>
    </lineage>
</organism>
<dbReference type="EMBL" id="QJJR01000001">
    <property type="protein sequence ID" value="PXW93191.1"/>
    <property type="molecule type" value="Genomic_DNA"/>
</dbReference>
<proteinExistence type="predicted"/>
<feature type="transmembrane region" description="Helical" evidence="1">
    <location>
        <begin position="12"/>
        <end position="29"/>
    </location>
</feature>
<comment type="caution">
    <text evidence="2">The sequence shown here is derived from an EMBL/GenBank/DDBJ whole genome shotgun (WGS) entry which is preliminary data.</text>
</comment>
<keyword evidence="1" id="KW-0472">Membrane</keyword>
<dbReference type="AlphaFoldDB" id="A0A2V3WI40"/>
<dbReference type="Proteomes" id="UP000247922">
    <property type="component" value="Unassembled WGS sequence"/>
</dbReference>
<feature type="transmembrane region" description="Helical" evidence="1">
    <location>
        <begin position="35"/>
        <end position="53"/>
    </location>
</feature>
<gene>
    <name evidence="2" type="ORF">DES38_101277</name>
</gene>
<evidence type="ECO:0000313" key="3">
    <source>
        <dbReference type="Proteomes" id="UP000247922"/>
    </source>
</evidence>
<keyword evidence="3" id="KW-1185">Reference proteome</keyword>
<protein>
    <submittedName>
        <fullName evidence="2">Uncharacterized protein</fullName>
    </submittedName>
</protein>
<keyword evidence="1" id="KW-1133">Transmembrane helix</keyword>
<reference evidence="2 3" key="1">
    <citation type="submission" date="2018-05" db="EMBL/GenBank/DDBJ databases">
        <title>Genomic Encyclopedia of Type Strains, Phase IV (KMG-IV): sequencing the most valuable type-strain genomes for metagenomic binning, comparative biology and taxonomic classification.</title>
        <authorList>
            <person name="Goeker M."/>
        </authorList>
    </citation>
    <scope>NUCLEOTIDE SEQUENCE [LARGE SCALE GENOMIC DNA]</scope>
    <source>
        <strain evidence="2 3">DSM 22440</strain>
    </source>
</reference>
<evidence type="ECO:0000313" key="2">
    <source>
        <dbReference type="EMBL" id="PXW93191.1"/>
    </source>
</evidence>
<accession>A0A2V3WI40</accession>
<dbReference type="RefSeq" id="WP_110250284.1">
    <property type="nucleotide sequence ID" value="NZ_QJJR01000001.1"/>
</dbReference>
<evidence type="ECO:0000256" key="1">
    <source>
        <dbReference type="SAM" id="Phobius"/>
    </source>
</evidence>
<name>A0A2V3WI40_9BACI</name>
<dbReference type="OrthoDB" id="2973381at2"/>